<dbReference type="RefSeq" id="WP_184483689.1">
    <property type="nucleotide sequence ID" value="NZ_JACHIV010000001.1"/>
</dbReference>
<organism evidence="1 2">
    <name type="scientific">Saccharopolyspora gloriosae</name>
    <dbReference type="NCBI Taxonomy" id="455344"/>
    <lineage>
        <taxon>Bacteria</taxon>
        <taxon>Bacillati</taxon>
        <taxon>Actinomycetota</taxon>
        <taxon>Actinomycetes</taxon>
        <taxon>Pseudonocardiales</taxon>
        <taxon>Pseudonocardiaceae</taxon>
        <taxon>Saccharopolyspora</taxon>
    </lineage>
</organism>
<gene>
    <name evidence="1" type="ORF">BJ969_005464</name>
</gene>
<protein>
    <recommendedName>
        <fullName evidence="3">Prevent-host-death family protein</fullName>
    </recommendedName>
</protein>
<evidence type="ECO:0000313" key="1">
    <source>
        <dbReference type="EMBL" id="MBB5072376.1"/>
    </source>
</evidence>
<comment type="caution">
    <text evidence="1">The sequence shown here is derived from an EMBL/GenBank/DDBJ whole genome shotgun (WGS) entry which is preliminary data.</text>
</comment>
<name>A0A840NIL2_9PSEU</name>
<sequence length="158" mass="17451">MAATVETPFSELINHPKATLAKLDTHPAHTMRLRRRGDEDLMLTTAAHAAQETELVSATTRMFVAMMRHDKAALSLLVDVVPEAFPWVRFLPAEDVRAFVVELVETLRAAESVDNHAPVVQVITEWRHTAEVHADPELFSQLTNDAEDHGTATIPPGA</sequence>
<dbReference type="Pfam" id="PF19760">
    <property type="entry name" value="DUF6247"/>
    <property type="match status" value="1"/>
</dbReference>
<reference evidence="1 2" key="1">
    <citation type="submission" date="2020-08" db="EMBL/GenBank/DDBJ databases">
        <title>Sequencing the genomes of 1000 actinobacteria strains.</title>
        <authorList>
            <person name="Klenk H.-P."/>
        </authorList>
    </citation>
    <scope>NUCLEOTIDE SEQUENCE [LARGE SCALE GENOMIC DNA]</scope>
    <source>
        <strain evidence="1 2">DSM 45582</strain>
    </source>
</reference>
<dbReference type="InterPro" id="IPR046214">
    <property type="entry name" value="DUF6247"/>
</dbReference>
<evidence type="ECO:0008006" key="3">
    <source>
        <dbReference type="Google" id="ProtNLM"/>
    </source>
</evidence>
<dbReference type="EMBL" id="JACHIV010000001">
    <property type="protein sequence ID" value="MBB5072376.1"/>
    <property type="molecule type" value="Genomic_DNA"/>
</dbReference>
<proteinExistence type="predicted"/>
<dbReference type="AlphaFoldDB" id="A0A840NIL2"/>
<keyword evidence="2" id="KW-1185">Reference proteome</keyword>
<accession>A0A840NIL2</accession>
<evidence type="ECO:0000313" key="2">
    <source>
        <dbReference type="Proteomes" id="UP000580474"/>
    </source>
</evidence>
<dbReference type="Proteomes" id="UP000580474">
    <property type="component" value="Unassembled WGS sequence"/>
</dbReference>